<comment type="similarity">
    <text evidence="1 11">Belongs to the DnaX/STICHEL family.</text>
</comment>
<evidence type="ECO:0000256" key="12">
    <source>
        <dbReference type="SAM" id="MobiDB-lite"/>
    </source>
</evidence>
<comment type="catalytic activity">
    <reaction evidence="10 11">
        <text>DNA(n) + a 2'-deoxyribonucleoside 5'-triphosphate = DNA(n+1) + diphosphate</text>
        <dbReference type="Rhea" id="RHEA:22508"/>
        <dbReference type="Rhea" id="RHEA-COMP:17339"/>
        <dbReference type="Rhea" id="RHEA-COMP:17340"/>
        <dbReference type="ChEBI" id="CHEBI:33019"/>
        <dbReference type="ChEBI" id="CHEBI:61560"/>
        <dbReference type="ChEBI" id="CHEBI:173112"/>
        <dbReference type="EC" id="2.7.7.7"/>
    </reaction>
</comment>
<gene>
    <name evidence="11" type="primary">dnaX</name>
    <name evidence="14" type="ordered locus">Zmob_0436</name>
</gene>
<keyword evidence="8 11" id="KW-0067">ATP-binding</keyword>
<name>A0A0H3G0S6_ZYMMA</name>
<dbReference type="Gene3D" id="1.10.8.60">
    <property type="match status" value="1"/>
</dbReference>
<evidence type="ECO:0000256" key="2">
    <source>
        <dbReference type="ARBA" id="ARBA00022679"/>
    </source>
</evidence>
<evidence type="ECO:0000256" key="9">
    <source>
        <dbReference type="ARBA" id="ARBA00022932"/>
    </source>
</evidence>
<evidence type="ECO:0000256" key="7">
    <source>
        <dbReference type="ARBA" id="ARBA00022833"/>
    </source>
</evidence>
<dbReference type="GO" id="GO:0003887">
    <property type="term" value="F:DNA-directed DNA polymerase activity"/>
    <property type="evidence" value="ECO:0007669"/>
    <property type="project" value="UniProtKB-KW"/>
</dbReference>
<keyword evidence="9 11" id="KW-0239">DNA-directed DNA polymerase</keyword>
<dbReference type="HOGENOM" id="CLU_006229_0_7_5"/>
<dbReference type="InterPro" id="IPR027417">
    <property type="entry name" value="P-loop_NTPase"/>
</dbReference>
<evidence type="ECO:0000256" key="3">
    <source>
        <dbReference type="ARBA" id="ARBA00022695"/>
    </source>
</evidence>
<evidence type="ECO:0000256" key="10">
    <source>
        <dbReference type="ARBA" id="ARBA00049244"/>
    </source>
</evidence>
<dbReference type="GO" id="GO:0005524">
    <property type="term" value="F:ATP binding"/>
    <property type="evidence" value="ECO:0007669"/>
    <property type="project" value="UniProtKB-KW"/>
</dbReference>
<feature type="region of interest" description="Disordered" evidence="12">
    <location>
        <begin position="418"/>
        <end position="473"/>
    </location>
</feature>
<dbReference type="CDD" id="cd00009">
    <property type="entry name" value="AAA"/>
    <property type="match status" value="1"/>
</dbReference>
<dbReference type="PANTHER" id="PTHR11669">
    <property type="entry name" value="REPLICATION FACTOR C / DNA POLYMERASE III GAMMA-TAU SUBUNIT"/>
    <property type="match status" value="1"/>
</dbReference>
<dbReference type="NCBIfam" id="NF006585">
    <property type="entry name" value="PRK09111.1"/>
    <property type="match status" value="1"/>
</dbReference>
<protein>
    <recommendedName>
        <fullName evidence="11">DNA polymerase III subunit gamma/tau</fullName>
        <ecNumber evidence="11">2.7.7.7</ecNumber>
    </recommendedName>
</protein>
<dbReference type="InterPro" id="IPR050238">
    <property type="entry name" value="DNA_Rep/Repair_Clamp_Loader"/>
</dbReference>
<dbReference type="InterPro" id="IPR022107">
    <property type="entry name" value="DNA_pol_III_gamma/tau_C"/>
</dbReference>
<dbReference type="InterPro" id="IPR022754">
    <property type="entry name" value="DNA_pol_III_gamma-3"/>
</dbReference>
<dbReference type="eggNOG" id="COG2812">
    <property type="taxonomic scope" value="Bacteria"/>
</dbReference>
<comment type="subunit">
    <text evidence="11">DNA polymerase III contains a core (composed of alpha, epsilon and theta chains) that associates with a tau subunit. This core dimerizes to form the POLIII' complex. PolIII' associates with the gamma complex (composed of gamma, delta, delta', psi and chi chains) and with the beta chain to form the complete DNA polymerase III complex.</text>
</comment>
<keyword evidence="2 11" id="KW-0808">Transferase</keyword>
<feature type="domain" description="AAA+ ATPase" evidence="13">
    <location>
        <begin position="45"/>
        <end position="192"/>
    </location>
</feature>
<dbReference type="Gene3D" id="1.20.272.10">
    <property type="match status" value="1"/>
</dbReference>
<evidence type="ECO:0000256" key="8">
    <source>
        <dbReference type="ARBA" id="ARBA00022840"/>
    </source>
</evidence>
<dbReference type="InterPro" id="IPR008921">
    <property type="entry name" value="DNA_pol3_clamp-load_cplx_C"/>
</dbReference>
<dbReference type="Proteomes" id="UP000001494">
    <property type="component" value="Chromosome"/>
</dbReference>
<dbReference type="SMART" id="SM00382">
    <property type="entry name" value="AAA"/>
    <property type="match status" value="1"/>
</dbReference>
<dbReference type="OrthoDB" id="9810148at2"/>
<dbReference type="PANTHER" id="PTHR11669:SF0">
    <property type="entry name" value="PROTEIN STICHEL-LIKE 2"/>
    <property type="match status" value="1"/>
</dbReference>
<dbReference type="AlphaFoldDB" id="A0A0H3G0S6"/>
<comment type="function">
    <text evidence="11">DNA polymerase III is a complex, multichain enzyme responsible for most of the replicative synthesis in bacteria. This DNA polymerase also exhibits 3' to 5' exonuclease activity.</text>
</comment>
<keyword evidence="6 11" id="KW-0547">Nucleotide-binding</keyword>
<dbReference type="EC" id="2.7.7.7" evidence="11"/>
<dbReference type="InterPro" id="IPR045085">
    <property type="entry name" value="HLD_clamp_pol_III_gamma_tau"/>
</dbReference>
<dbReference type="GO" id="GO:0046872">
    <property type="term" value="F:metal ion binding"/>
    <property type="evidence" value="ECO:0007669"/>
    <property type="project" value="UniProtKB-KW"/>
</dbReference>
<keyword evidence="4 11" id="KW-0235">DNA replication</keyword>
<evidence type="ECO:0000256" key="4">
    <source>
        <dbReference type="ARBA" id="ARBA00022705"/>
    </source>
</evidence>
<dbReference type="SUPFAM" id="SSF48019">
    <property type="entry name" value="post-AAA+ oligomerization domain-like"/>
    <property type="match status" value="1"/>
</dbReference>
<dbReference type="InterPro" id="IPR012763">
    <property type="entry name" value="DNA_pol_III_sug/sutau_N"/>
</dbReference>
<evidence type="ECO:0000313" key="14">
    <source>
        <dbReference type="EMBL" id="AEH62283.1"/>
    </source>
</evidence>
<dbReference type="GO" id="GO:0003677">
    <property type="term" value="F:DNA binding"/>
    <property type="evidence" value="ECO:0007669"/>
    <property type="project" value="InterPro"/>
</dbReference>
<dbReference type="GO" id="GO:0009360">
    <property type="term" value="C:DNA polymerase III complex"/>
    <property type="evidence" value="ECO:0007669"/>
    <property type="project" value="InterPro"/>
</dbReference>
<reference evidence="14 15" key="1">
    <citation type="journal article" date="2011" name="J. Bacteriol.">
        <title>Genome sequence of the ethanol-producing Zymomonas mobilis subsp. mobilis lectotype strain ATCC 10988.</title>
        <authorList>
            <person name="Pappas K.M."/>
            <person name="Kouvelis V.N."/>
            <person name="Saunders E."/>
            <person name="Brettin T.S."/>
            <person name="Bruce D."/>
            <person name="Detter C."/>
            <person name="Balakireva M."/>
            <person name="Han C.S."/>
            <person name="Savvakis G."/>
            <person name="Kyrpides N.C."/>
            <person name="Typas M.A."/>
        </authorList>
    </citation>
    <scope>NUCLEOTIDE SEQUENCE [LARGE SCALE GENOMIC DNA]</scope>
    <source>
        <strain evidence="15">ATCC 10988 / DSM 424 / CCUG 17860 / LMG 404 / NCIMB 8938 / NRRL B-806 / ZM1</strain>
    </source>
</reference>
<dbReference type="CDD" id="cd18137">
    <property type="entry name" value="HLD_clamp_pol_III_gamma_tau"/>
    <property type="match status" value="1"/>
</dbReference>
<dbReference type="FunFam" id="3.40.50.300:FF:000014">
    <property type="entry name" value="DNA polymerase III subunit gamma/tau"/>
    <property type="match status" value="1"/>
</dbReference>
<dbReference type="NCBIfam" id="NF004046">
    <property type="entry name" value="PRK05563.1"/>
    <property type="match status" value="1"/>
</dbReference>
<dbReference type="Pfam" id="PF12362">
    <property type="entry name" value="DUF3646"/>
    <property type="match status" value="1"/>
</dbReference>
<dbReference type="RefSeq" id="WP_014500514.1">
    <property type="nucleotide sequence ID" value="NC_017262.1"/>
</dbReference>
<dbReference type="FunFam" id="1.10.8.60:FF:000013">
    <property type="entry name" value="DNA polymerase III subunit gamma/tau"/>
    <property type="match status" value="1"/>
</dbReference>
<evidence type="ECO:0000256" key="5">
    <source>
        <dbReference type="ARBA" id="ARBA00022723"/>
    </source>
</evidence>
<feature type="compositionally biased region" description="Basic and acidic residues" evidence="12">
    <location>
        <begin position="434"/>
        <end position="446"/>
    </location>
</feature>
<dbReference type="Pfam" id="PF12169">
    <property type="entry name" value="DNA_pol3_gamma3"/>
    <property type="match status" value="1"/>
</dbReference>
<dbReference type="EMBL" id="CP002850">
    <property type="protein sequence ID" value="AEH62283.1"/>
    <property type="molecule type" value="Genomic_DNA"/>
</dbReference>
<accession>A0A0H3G0S6</accession>
<dbReference type="NCBIfam" id="TIGR02397">
    <property type="entry name" value="dnaX_nterm"/>
    <property type="match status" value="1"/>
</dbReference>
<keyword evidence="7" id="KW-0862">Zinc</keyword>
<evidence type="ECO:0000256" key="11">
    <source>
        <dbReference type="RuleBase" id="RU364063"/>
    </source>
</evidence>
<dbReference type="SUPFAM" id="SSF52540">
    <property type="entry name" value="P-loop containing nucleoside triphosphate hydrolases"/>
    <property type="match status" value="1"/>
</dbReference>
<dbReference type="Pfam" id="PF22608">
    <property type="entry name" value="DNAX_ATPase_lid"/>
    <property type="match status" value="1"/>
</dbReference>
<keyword evidence="5" id="KW-0479">Metal-binding</keyword>
<evidence type="ECO:0000259" key="13">
    <source>
        <dbReference type="SMART" id="SM00382"/>
    </source>
</evidence>
<organism evidence="14 15">
    <name type="scientific">Zymomonas mobilis subsp. mobilis (strain ATCC 10988 / DSM 424 / LMG 404 / NCIMB 8938 / NRRL B-806 / ZM1)</name>
    <dbReference type="NCBI Taxonomy" id="555217"/>
    <lineage>
        <taxon>Bacteria</taxon>
        <taxon>Pseudomonadati</taxon>
        <taxon>Pseudomonadota</taxon>
        <taxon>Alphaproteobacteria</taxon>
        <taxon>Sphingomonadales</taxon>
        <taxon>Zymomonadaceae</taxon>
        <taxon>Zymomonas</taxon>
    </lineage>
</organism>
<keyword evidence="3 11" id="KW-0548">Nucleotidyltransferase</keyword>
<dbReference type="Pfam" id="PF13177">
    <property type="entry name" value="DNA_pol3_delta2"/>
    <property type="match status" value="1"/>
</dbReference>
<dbReference type="Gene3D" id="3.40.50.300">
    <property type="entry name" value="P-loop containing nucleotide triphosphate hydrolases"/>
    <property type="match status" value="1"/>
</dbReference>
<dbReference type="GO" id="GO:0006261">
    <property type="term" value="P:DNA-templated DNA replication"/>
    <property type="evidence" value="ECO:0007669"/>
    <property type="project" value="TreeGrafter"/>
</dbReference>
<dbReference type="InterPro" id="IPR003593">
    <property type="entry name" value="AAA+_ATPase"/>
</dbReference>
<sequence length="628" mass="69168">MVDSSSLATPYRVLARKYRPQKFSDLIGQDAMVRTLGNAIARDRLAHAFLLTGVRGVGKTSTARLIAKALNCVGKDGHGGMTIDPCGECEACRAIAEGRHIDVVEMDAASHTGVDDIRDIVESVRYASVSARFKVYIIDEVHMLSKSAFNALLKTLEEPPAHVKFLFATTEINKVPITVLSRCQRFDLRRISTATLTDYFSKVVQLEQVEAEEEALAMIAKAAEGSVRDGLSILDQAIAHSSGSILAADVREMLGLSDRGVIKSLLVDLLEGKGDHVLDHVKAQYDLGVEPEALLHGLLQLIHAITRSKMGRPDNLTLHPTEEEIWLAELGKKLSFPVLHRLWQLLLKGHSEVQNAVLPLEAAEMALLRVIHASQLPDPATIIAQLKKQGSVSPNLSPSPEDNRLALPTSSFQDIKAGDVKKNTFKPVNSSGSQEKEALPKNRNDFSKSLQSTEKKDFSPFDDDNNSRVAASGYPVEGNQKFSELPENQPRPSAIPIAPASEAKLKNPHFPPDFKSLTEMLFDNGHALLGHSLEDYGRLIEYNPPRLLLENHSRISGETRQELSLALKNLTGQAWQVEFLQDRKGQPSFREAEIAQKEARQKAILNTPIVQAVLKTFPDAEWVQSSDE</sequence>
<evidence type="ECO:0000313" key="15">
    <source>
        <dbReference type="Proteomes" id="UP000001494"/>
    </source>
</evidence>
<evidence type="ECO:0000256" key="6">
    <source>
        <dbReference type="ARBA" id="ARBA00022741"/>
    </source>
</evidence>
<evidence type="ECO:0000256" key="1">
    <source>
        <dbReference type="ARBA" id="ARBA00006360"/>
    </source>
</evidence>
<proteinExistence type="inferred from homology"/>
<dbReference type="KEGG" id="zmm:Zmob_0436"/>